<keyword evidence="1" id="KW-0812">Transmembrane</keyword>
<gene>
    <name evidence="2" type="ORF">NC653_030229</name>
</gene>
<proteinExistence type="predicted"/>
<comment type="caution">
    <text evidence="2">The sequence shown here is derived from an EMBL/GenBank/DDBJ whole genome shotgun (WGS) entry which is preliminary data.</text>
</comment>
<dbReference type="Proteomes" id="UP001164929">
    <property type="component" value="Chromosome 13"/>
</dbReference>
<evidence type="ECO:0000256" key="1">
    <source>
        <dbReference type="SAM" id="Phobius"/>
    </source>
</evidence>
<evidence type="ECO:0000313" key="2">
    <source>
        <dbReference type="EMBL" id="KAJ6974094.1"/>
    </source>
</evidence>
<evidence type="ECO:0000313" key="3">
    <source>
        <dbReference type="Proteomes" id="UP001164929"/>
    </source>
</evidence>
<sequence>MSIIPYSLPQATIKPLSSSCHLWLLGTQKAPPQLRFTLTFSFLERKSTLFCYLTLPFHNWILLGVFQIWGIEELVWRGRFEDLCFKGFFCGLHYREEKDFVMCREGLGI</sequence>
<dbReference type="AlphaFoldDB" id="A0AAD6PZZ3"/>
<organism evidence="2 3">
    <name type="scientific">Populus alba x Populus x berolinensis</name>
    <dbReference type="NCBI Taxonomy" id="444605"/>
    <lineage>
        <taxon>Eukaryota</taxon>
        <taxon>Viridiplantae</taxon>
        <taxon>Streptophyta</taxon>
        <taxon>Embryophyta</taxon>
        <taxon>Tracheophyta</taxon>
        <taxon>Spermatophyta</taxon>
        <taxon>Magnoliopsida</taxon>
        <taxon>eudicotyledons</taxon>
        <taxon>Gunneridae</taxon>
        <taxon>Pentapetalae</taxon>
        <taxon>rosids</taxon>
        <taxon>fabids</taxon>
        <taxon>Malpighiales</taxon>
        <taxon>Salicaceae</taxon>
        <taxon>Saliceae</taxon>
        <taxon>Populus</taxon>
    </lineage>
</organism>
<feature type="transmembrane region" description="Helical" evidence="1">
    <location>
        <begin position="49"/>
        <end position="69"/>
    </location>
</feature>
<keyword evidence="3" id="KW-1185">Reference proteome</keyword>
<accession>A0AAD6PZZ3</accession>
<protein>
    <submittedName>
        <fullName evidence="2">Uncharacterized protein</fullName>
    </submittedName>
</protein>
<keyword evidence="1" id="KW-1133">Transmembrane helix</keyword>
<keyword evidence="1" id="KW-0472">Membrane</keyword>
<name>A0AAD6PZZ3_9ROSI</name>
<dbReference type="EMBL" id="JAQIZT010000013">
    <property type="protein sequence ID" value="KAJ6974094.1"/>
    <property type="molecule type" value="Genomic_DNA"/>
</dbReference>
<reference evidence="2" key="1">
    <citation type="journal article" date="2023" name="Mol. Ecol. Resour.">
        <title>Chromosome-level genome assembly of a triploid poplar Populus alba 'Berolinensis'.</title>
        <authorList>
            <person name="Chen S."/>
            <person name="Yu Y."/>
            <person name="Wang X."/>
            <person name="Wang S."/>
            <person name="Zhang T."/>
            <person name="Zhou Y."/>
            <person name="He R."/>
            <person name="Meng N."/>
            <person name="Wang Y."/>
            <person name="Liu W."/>
            <person name="Liu Z."/>
            <person name="Liu J."/>
            <person name="Guo Q."/>
            <person name="Huang H."/>
            <person name="Sederoff R.R."/>
            <person name="Wang G."/>
            <person name="Qu G."/>
            <person name="Chen S."/>
        </authorList>
    </citation>
    <scope>NUCLEOTIDE SEQUENCE</scope>
    <source>
        <strain evidence="2">SC-2020</strain>
    </source>
</reference>